<dbReference type="EMBL" id="CP011058">
    <property type="protein sequence ID" value="AJY73929.1"/>
    <property type="molecule type" value="Genomic_DNA"/>
</dbReference>
<organism evidence="3 4">
    <name type="scientific">Paenibacillus beijingensis</name>
    <dbReference type="NCBI Taxonomy" id="1126833"/>
    <lineage>
        <taxon>Bacteria</taxon>
        <taxon>Bacillati</taxon>
        <taxon>Bacillota</taxon>
        <taxon>Bacilli</taxon>
        <taxon>Bacillales</taxon>
        <taxon>Paenibacillaceae</taxon>
        <taxon>Paenibacillus</taxon>
    </lineage>
</organism>
<evidence type="ECO:0000256" key="1">
    <source>
        <dbReference type="SAM" id="Phobius"/>
    </source>
</evidence>
<reference evidence="4" key="2">
    <citation type="submission" date="2015-03" db="EMBL/GenBank/DDBJ databases">
        <title>Genome sequence of Paenibacillus beijingensis strain DSM 24997T.</title>
        <authorList>
            <person name="Kwak Y."/>
            <person name="Shin J.-H."/>
        </authorList>
    </citation>
    <scope>NUCLEOTIDE SEQUENCE [LARGE SCALE GENOMIC DNA]</scope>
    <source>
        <strain evidence="4">DSM 24997</strain>
    </source>
</reference>
<evidence type="ECO:0000259" key="2">
    <source>
        <dbReference type="Pfam" id="PF09992"/>
    </source>
</evidence>
<dbReference type="InterPro" id="IPR018711">
    <property type="entry name" value="NAGPA"/>
</dbReference>
<dbReference type="STRING" id="1126833.VN24_04025"/>
<reference evidence="3 4" key="1">
    <citation type="journal article" date="2015" name="J. Biotechnol.">
        <title>Complete genome sequence of Paenibacillus beijingensis 7188(T) (=DSM 24997(T)), a novel rhizobacterium from jujube garden soil.</title>
        <authorList>
            <person name="Kwak Y."/>
            <person name="Shin J.H."/>
        </authorList>
    </citation>
    <scope>NUCLEOTIDE SEQUENCE [LARGE SCALE GENOMIC DNA]</scope>
    <source>
        <strain evidence="3 4">DSM 24997</strain>
    </source>
</reference>
<dbReference type="Pfam" id="PF09992">
    <property type="entry name" value="NAGPA"/>
    <property type="match status" value="1"/>
</dbReference>
<evidence type="ECO:0000313" key="4">
    <source>
        <dbReference type="Proteomes" id="UP000032633"/>
    </source>
</evidence>
<dbReference type="RefSeq" id="WP_045669365.1">
    <property type="nucleotide sequence ID" value="NZ_CP011058.1"/>
</dbReference>
<sequence length="359" mass="38828">MINMTVQQVNRFFLLALAPFIGMMLWLLAADMSITIPQLHTPKPNTAAVGPSAQTTGEAVKGLQQAAKTAAATANTINRQTRLYEQTNRSMSAIARTAAVQAVRPEFIYNRRITAKLGAPARSIQSDKLTAQLYVVRAQNFSGYALKVRLKSDKAMKLALGKDKFGGAETTLAAASRYGAVAGVNAGGFADGRGGRYPLSTTVLDGRYVGGFEPTYADLFFVGLNDDRKLIGGQYSSKSELDRENPQFGVSFVPVLLKNGRMTPIPEKWQTSPYRAPRTVMANYKDDQLLFLVVDGRNENGSSGATLAEMQILASRLGAVDAYNLDGGGSSSLIFDGRVVNHPSDGRLRPLATNFLFFK</sequence>
<evidence type="ECO:0000313" key="3">
    <source>
        <dbReference type="EMBL" id="AJY73929.1"/>
    </source>
</evidence>
<keyword evidence="1" id="KW-0472">Membrane</keyword>
<gene>
    <name evidence="3" type="ORF">VN24_04025</name>
</gene>
<keyword evidence="1" id="KW-1133">Transmembrane helix</keyword>
<proteinExistence type="predicted"/>
<accession>A0A0D5NEW3</accession>
<keyword evidence="1" id="KW-0812">Transmembrane</keyword>
<dbReference type="AlphaFoldDB" id="A0A0D5NEW3"/>
<dbReference type="PANTHER" id="PTHR40446">
    <property type="entry name" value="N-ACETYLGLUCOSAMINE-1-PHOSPHODIESTER ALPHA-N-ACETYLGLUCOSAMINIDASE"/>
    <property type="match status" value="1"/>
</dbReference>
<dbReference type="Proteomes" id="UP000032633">
    <property type="component" value="Chromosome"/>
</dbReference>
<keyword evidence="4" id="KW-1185">Reference proteome</keyword>
<feature type="transmembrane region" description="Helical" evidence="1">
    <location>
        <begin position="12"/>
        <end position="29"/>
    </location>
</feature>
<name>A0A0D5NEW3_9BACL</name>
<dbReference type="PATRIC" id="fig|1126833.4.peg.878"/>
<dbReference type="PANTHER" id="PTHR40446:SF2">
    <property type="entry name" value="N-ACETYLGLUCOSAMINE-1-PHOSPHODIESTER ALPHA-N-ACETYLGLUCOSAMINIDASE"/>
    <property type="match status" value="1"/>
</dbReference>
<feature type="domain" description="Phosphodiester glycosidase" evidence="2">
    <location>
        <begin position="178"/>
        <end position="358"/>
    </location>
</feature>
<dbReference type="HOGENOM" id="CLU_780412_0_0_9"/>
<protein>
    <submittedName>
        <fullName evidence="3">Exopolysaccharide biosynthesis protein</fullName>
    </submittedName>
</protein>
<dbReference type="KEGG" id="pbj:VN24_04025"/>